<keyword evidence="4" id="KW-1185">Reference proteome</keyword>
<evidence type="ECO:0000256" key="1">
    <source>
        <dbReference type="SAM" id="Phobius"/>
    </source>
</evidence>
<reference evidence="3 4" key="1">
    <citation type="submission" date="2021-06" db="EMBL/GenBank/DDBJ databases">
        <title>Bacillus sp. RD4P76, an endophyte from a halophyte.</title>
        <authorList>
            <person name="Sun J.-Q."/>
        </authorList>
    </citation>
    <scope>NUCLEOTIDE SEQUENCE [LARGE SCALE GENOMIC DNA]</scope>
    <source>
        <strain evidence="3 4">CGMCC 1.15917</strain>
    </source>
</reference>
<dbReference type="RefSeq" id="WP_217068059.1">
    <property type="nucleotide sequence ID" value="NZ_JAHQCS010000154.1"/>
</dbReference>
<dbReference type="PANTHER" id="PTHR36834:SF1">
    <property type="entry name" value="INTEGRAL MEMBRANE PROTEIN"/>
    <property type="match status" value="1"/>
</dbReference>
<dbReference type="Proteomes" id="UP000784880">
    <property type="component" value="Unassembled WGS sequence"/>
</dbReference>
<keyword evidence="1" id="KW-0812">Transmembrane</keyword>
<feature type="transmembrane region" description="Helical" evidence="1">
    <location>
        <begin position="111"/>
        <end position="133"/>
    </location>
</feature>
<evidence type="ECO:0000313" key="3">
    <source>
        <dbReference type="EMBL" id="MBU9713874.1"/>
    </source>
</evidence>
<feature type="transmembrane region" description="Helical" evidence="1">
    <location>
        <begin position="172"/>
        <end position="195"/>
    </location>
</feature>
<dbReference type="InterPro" id="IPR053150">
    <property type="entry name" value="Teicoplanin_resist-assoc"/>
</dbReference>
<feature type="transmembrane region" description="Helical" evidence="1">
    <location>
        <begin position="140"/>
        <end position="160"/>
    </location>
</feature>
<dbReference type="Pfam" id="PF04892">
    <property type="entry name" value="VanZ"/>
    <property type="match status" value="1"/>
</dbReference>
<proteinExistence type="predicted"/>
<keyword evidence="1" id="KW-1133">Transmembrane helix</keyword>
<keyword evidence="1" id="KW-0472">Membrane</keyword>
<evidence type="ECO:0000313" key="4">
    <source>
        <dbReference type="Proteomes" id="UP000784880"/>
    </source>
</evidence>
<dbReference type="PANTHER" id="PTHR36834">
    <property type="entry name" value="MEMBRANE PROTEIN-RELATED"/>
    <property type="match status" value="1"/>
</dbReference>
<evidence type="ECO:0000259" key="2">
    <source>
        <dbReference type="Pfam" id="PF04892"/>
    </source>
</evidence>
<gene>
    <name evidence="3" type="ORF">KS419_19265</name>
</gene>
<protein>
    <submittedName>
        <fullName evidence="3">VanZ family protein</fullName>
    </submittedName>
</protein>
<dbReference type="EMBL" id="JAHQCS010000154">
    <property type="protein sequence ID" value="MBU9713874.1"/>
    <property type="molecule type" value="Genomic_DNA"/>
</dbReference>
<accession>A0ABS6JKZ5</accession>
<organism evidence="3 4">
    <name type="scientific">Evansella tamaricis</name>
    <dbReference type="NCBI Taxonomy" id="2069301"/>
    <lineage>
        <taxon>Bacteria</taxon>
        <taxon>Bacillati</taxon>
        <taxon>Bacillota</taxon>
        <taxon>Bacilli</taxon>
        <taxon>Bacillales</taxon>
        <taxon>Bacillaceae</taxon>
        <taxon>Evansella</taxon>
    </lineage>
</organism>
<sequence>MKKIILITFSFSQIVFLCLYPVWSDLTSYLHPLVIGIVWFCFSVLVLFVVCLAKNVELRLPIVYFQIIMGLYSIGLFVLLFFRPANQDYGEINLVPFETILFYLSGEVNTIIAVYNLAANFGLFLPFGVYYVYVRKVPRLSELLLVAVVSVCIIESSQFLTKRGSLDMDDLILNVLGVVTGYYLFPLIRKVLVVLPKGSKTSRK</sequence>
<comment type="caution">
    <text evidence="3">The sequence shown here is derived from an EMBL/GenBank/DDBJ whole genome shotgun (WGS) entry which is preliminary data.</text>
</comment>
<name>A0ABS6JKZ5_9BACI</name>
<feature type="transmembrane region" description="Helical" evidence="1">
    <location>
        <begin position="62"/>
        <end position="82"/>
    </location>
</feature>
<feature type="transmembrane region" description="Helical" evidence="1">
    <location>
        <begin position="34"/>
        <end position="53"/>
    </location>
</feature>
<dbReference type="InterPro" id="IPR006976">
    <property type="entry name" value="VanZ-like"/>
</dbReference>
<feature type="domain" description="VanZ-like" evidence="2">
    <location>
        <begin position="71"/>
        <end position="188"/>
    </location>
</feature>